<dbReference type="EMBL" id="CADCUI010000076">
    <property type="protein sequence ID" value="CAA9364277.1"/>
    <property type="molecule type" value="Genomic_DNA"/>
</dbReference>
<protein>
    <submittedName>
        <fullName evidence="1">Uncharacterized protein</fullName>
    </submittedName>
</protein>
<proteinExistence type="predicted"/>
<dbReference type="AlphaFoldDB" id="A0A6J4MQC7"/>
<name>A0A6J4MQC7_9ACTN</name>
<evidence type="ECO:0000313" key="1">
    <source>
        <dbReference type="EMBL" id="CAA9364277.1"/>
    </source>
</evidence>
<gene>
    <name evidence="1" type="ORF">AVDCRST_MAG34-2794</name>
</gene>
<reference evidence="1" key="1">
    <citation type="submission" date="2020-02" db="EMBL/GenBank/DDBJ databases">
        <authorList>
            <person name="Meier V. D."/>
        </authorList>
    </citation>
    <scope>NUCLEOTIDE SEQUENCE</scope>
    <source>
        <strain evidence="1">AVDCRST_MAG34</strain>
    </source>
</reference>
<feature type="non-terminal residue" evidence="1">
    <location>
        <position position="42"/>
    </location>
</feature>
<accession>A0A6J4MQC7</accession>
<organism evidence="1">
    <name type="scientific">uncultured Nocardioidaceae bacterium</name>
    <dbReference type="NCBI Taxonomy" id="253824"/>
    <lineage>
        <taxon>Bacteria</taxon>
        <taxon>Bacillati</taxon>
        <taxon>Actinomycetota</taxon>
        <taxon>Actinomycetes</taxon>
        <taxon>Propionibacteriales</taxon>
        <taxon>Nocardioidaceae</taxon>
        <taxon>environmental samples</taxon>
    </lineage>
</organism>
<feature type="non-terminal residue" evidence="1">
    <location>
        <position position="1"/>
    </location>
</feature>
<sequence>VDANVRSHGDRCHCRHSGLRHHVRRGACGRRTRRQGRPSREL</sequence>